<comment type="caution">
    <text evidence="3">The sequence shown here is derived from an EMBL/GenBank/DDBJ whole genome shotgun (WGS) entry which is preliminary data.</text>
</comment>
<dbReference type="AlphaFoldDB" id="A0A5B7FJ44"/>
<evidence type="ECO:0000256" key="1">
    <source>
        <dbReference type="SAM" id="MobiDB-lite"/>
    </source>
</evidence>
<feature type="signal peptide" evidence="2">
    <location>
        <begin position="1"/>
        <end position="25"/>
    </location>
</feature>
<protein>
    <recommendedName>
        <fullName evidence="5">Secreted protein</fullName>
    </recommendedName>
</protein>
<proteinExistence type="predicted"/>
<organism evidence="3 4">
    <name type="scientific">Portunus trituberculatus</name>
    <name type="common">Swimming crab</name>
    <name type="synonym">Neptunus trituberculatus</name>
    <dbReference type="NCBI Taxonomy" id="210409"/>
    <lineage>
        <taxon>Eukaryota</taxon>
        <taxon>Metazoa</taxon>
        <taxon>Ecdysozoa</taxon>
        <taxon>Arthropoda</taxon>
        <taxon>Crustacea</taxon>
        <taxon>Multicrustacea</taxon>
        <taxon>Malacostraca</taxon>
        <taxon>Eumalacostraca</taxon>
        <taxon>Eucarida</taxon>
        <taxon>Decapoda</taxon>
        <taxon>Pleocyemata</taxon>
        <taxon>Brachyura</taxon>
        <taxon>Eubrachyura</taxon>
        <taxon>Portunoidea</taxon>
        <taxon>Portunidae</taxon>
        <taxon>Portuninae</taxon>
        <taxon>Portunus</taxon>
    </lineage>
</organism>
<evidence type="ECO:0000313" key="3">
    <source>
        <dbReference type="EMBL" id="MPC44978.1"/>
    </source>
</evidence>
<reference evidence="3 4" key="1">
    <citation type="submission" date="2019-05" db="EMBL/GenBank/DDBJ databases">
        <title>Another draft genome of Portunus trituberculatus and its Hox gene families provides insights of decapod evolution.</title>
        <authorList>
            <person name="Jeong J.-H."/>
            <person name="Song I."/>
            <person name="Kim S."/>
            <person name="Choi T."/>
            <person name="Kim D."/>
            <person name="Ryu S."/>
            <person name="Kim W."/>
        </authorList>
    </citation>
    <scope>NUCLEOTIDE SEQUENCE [LARGE SCALE GENOMIC DNA]</scope>
    <source>
        <tissue evidence="3">Muscle</tissue>
    </source>
</reference>
<feature type="chain" id="PRO_5022940352" description="Secreted protein" evidence="2">
    <location>
        <begin position="26"/>
        <end position="103"/>
    </location>
</feature>
<evidence type="ECO:0000256" key="2">
    <source>
        <dbReference type="SAM" id="SignalP"/>
    </source>
</evidence>
<accession>A0A5B7FJ44</accession>
<dbReference type="EMBL" id="VSRR010006514">
    <property type="protein sequence ID" value="MPC44978.1"/>
    <property type="molecule type" value="Genomic_DNA"/>
</dbReference>
<keyword evidence="2" id="KW-0732">Signal</keyword>
<feature type="region of interest" description="Disordered" evidence="1">
    <location>
        <begin position="58"/>
        <end position="103"/>
    </location>
</feature>
<sequence length="103" mass="11573">MTPIAKFHFVLVAAIEVLISGRVGGRQVYYRARWGTGVRKKNIKIKMNDKKCYPALQVESTQHSAPRESVRTEAASPLHHMFTKATPRNPSHNTSKAKEMGNI</sequence>
<name>A0A5B7FJ44_PORTR</name>
<dbReference type="Proteomes" id="UP000324222">
    <property type="component" value="Unassembled WGS sequence"/>
</dbReference>
<evidence type="ECO:0008006" key="5">
    <source>
        <dbReference type="Google" id="ProtNLM"/>
    </source>
</evidence>
<evidence type="ECO:0000313" key="4">
    <source>
        <dbReference type="Proteomes" id="UP000324222"/>
    </source>
</evidence>
<keyword evidence="4" id="KW-1185">Reference proteome</keyword>
<gene>
    <name evidence="3" type="ORF">E2C01_038660</name>
</gene>